<proteinExistence type="predicted"/>
<name>A0A0E9VSF6_ANGAN</name>
<reference evidence="1" key="2">
    <citation type="journal article" date="2015" name="Fish Shellfish Immunol.">
        <title>Early steps in the European eel (Anguilla anguilla)-Vibrio vulnificus interaction in the gills: Role of the RtxA13 toxin.</title>
        <authorList>
            <person name="Callol A."/>
            <person name="Pajuelo D."/>
            <person name="Ebbesson L."/>
            <person name="Teles M."/>
            <person name="MacKenzie S."/>
            <person name="Amaro C."/>
        </authorList>
    </citation>
    <scope>NUCLEOTIDE SEQUENCE</scope>
</reference>
<dbReference type="AlphaFoldDB" id="A0A0E9VSF6"/>
<sequence length="17" mass="2003">MANQNKIVTEVNVCRFH</sequence>
<reference evidence="1" key="1">
    <citation type="submission" date="2014-11" db="EMBL/GenBank/DDBJ databases">
        <authorList>
            <person name="Amaro Gonzalez C."/>
        </authorList>
    </citation>
    <scope>NUCLEOTIDE SEQUENCE</scope>
</reference>
<dbReference type="EMBL" id="GBXM01028389">
    <property type="protein sequence ID" value="JAH80188.1"/>
    <property type="molecule type" value="Transcribed_RNA"/>
</dbReference>
<organism evidence="1">
    <name type="scientific">Anguilla anguilla</name>
    <name type="common">European freshwater eel</name>
    <name type="synonym">Muraena anguilla</name>
    <dbReference type="NCBI Taxonomy" id="7936"/>
    <lineage>
        <taxon>Eukaryota</taxon>
        <taxon>Metazoa</taxon>
        <taxon>Chordata</taxon>
        <taxon>Craniata</taxon>
        <taxon>Vertebrata</taxon>
        <taxon>Euteleostomi</taxon>
        <taxon>Actinopterygii</taxon>
        <taxon>Neopterygii</taxon>
        <taxon>Teleostei</taxon>
        <taxon>Anguilliformes</taxon>
        <taxon>Anguillidae</taxon>
        <taxon>Anguilla</taxon>
    </lineage>
</organism>
<accession>A0A0E9VSF6</accession>
<protein>
    <submittedName>
        <fullName evidence="1">Uncharacterized protein</fullName>
    </submittedName>
</protein>
<evidence type="ECO:0000313" key="1">
    <source>
        <dbReference type="EMBL" id="JAH80188.1"/>
    </source>
</evidence>